<proteinExistence type="predicted"/>
<dbReference type="KEGG" id="ckh:LVJ77_11355"/>
<dbReference type="Gene3D" id="3.90.550.10">
    <property type="entry name" value="Spore Coat Polysaccharide Biosynthesis Protein SpsA, Chain A"/>
    <property type="match status" value="1"/>
</dbReference>
<gene>
    <name evidence="1" type="ORF">LVJ77_11355</name>
</gene>
<reference evidence="1" key="2">
    <citation type="submission" date="2024-09" db="EMBL/GenBank/DDBJ databases">
        <authorList>
            <person name="Veyrier F.J."/>
        </authorList>
    </citation>
    <scope>NUCLEOTIDE SEQUENCE</scope>
    <source>
        <strain evidence="1">17694</strain>
    </source>
</reference>
<accession>A0A8T9MWE5</accession>
<dbReference type="InterPro" id="IPR029044">
    <property type="entry name" value="Nucleotide-diphossugar_trans"/>
</dbReference>
<name>A0A8T9MWE5_9NEIS</name>
<dbReference type="EMBL" id="CP091521">
    <property type="protein sequence ID" value="UOP04748.1"/>
    <property type="molecule type" value="Genomic_DNA"/>
</dbReference>
<dbReference type="SUPFAM" id="SSF53448">
    <property type="entry name" value="Nucleotide-diphospho-sugar transferases"/>
    <property type="match status" value="1"/>
</dbReference>
<organism evidence="1 2">
    <name type="scientific">Conchiformibius kuhniae</name>
    <dbReference type="NCBI Taxonomy" id="211502"/>
    <lineage>
        <taxon>Bacteria</taxon>
        <taxon>Pseudomonadati</taxon>
        <taxon>Pseudomonadota</taxon>
        <taxon>Betaproteobacteria</taxon>
        <taxon>Neisseriales</taxon>
        <taxon>Neisseriaceae</taxon>
        <taxon>Conchiformibius</taxon>
    </lineage>
</organism>
<sequence>MESDMIRNNLKKIENVYEPVVDFSLFDSKLRNEGISGFMRLRNEAEFLAVSIDSWILYLDELIIVYNDCQDDTESIIQDYINKYPDKIKAFHYIPVVYPQGSELYKHLPSDHFQSLVNYYNFSLSKTTKKWAIKIDGDQVLVKGDKIREKYNQLKIDENNNYVQWLSGVNIIDHKGKLYIPSTARFCNLHGDLWLFRVDKDSIFKKGEEWEFLDLSKRTSLETIFVHYHLKFMKNDYGLSNYELKTNPNSRYYSVYLIFLAMLKLIPLEKIVFQIDMPIVNCEFFGVNRMRDYKKDARAYLSKQGGNFSLKSYIKEFYIYLKFNATISSFLRRFLRKFKH</sequence>
<dbReference type="InterPro" id="IPR010446">
    <property type="entry name" value="GalNAc_Trfase_b"/>
</dbReference>
<protein>
    <submittedName>
        <fullName evidence="1">Uncharacterized protein</fullName>
    </submittedName>
</protein>
<reference evidence="1" key="1">
    <citation type="journal article" date="2022" name="Res Sq">
        <title>Evolution of multicellular longitudinally dividing oral cavity symbionts (Neisseriaceae).</title>
        <authorList>
            <person name="Nyongesa S."/>
            <person name="Weber P."/>
            <person name="Bernet E."/>
            <person name="Pullido F."/>
            <person name="Nieckarz M."/>
            <person name="Delaby M."/>
            <person name="Nieves C."/>
            <person name="Viehboeck T."/>
            <person name="Krause N."/>
            <person name="Rivera-Millot A."/>
            <person name="Nakamura A."/>
            <person name="Vischer N."/>
            <person name="VanNieuwenhze M."/>
            <person name="Brun Y."/>
            <person name="Cava F."/>
            <person name="Bulgheresi S."/>
            <person name="Veyrier F."/>
        </authorList>
    </citation>
    <scope>NUCLEOTIDE SEQUENCE</scope>
    <source>
        <strain evidence="1">17694</strain>
    </source>
</reference>
<evidence type="ECO:0000313" key="1">
    <source>
        <dbReference type="EMBL" id="UOP04748.1"/>
    </source>
</evidence>
<evidence type="ECO:0000313" key="2">
    <source>
        <dbReference type="Proteomes" id="UP000831534"/>
    </source>
</evidence>
<dbReference type="Pfam" id="PF06306">
    <property type="entry name" value="CgtA"/>
    <property type="match status" value="1"/>
</dbReference>
<dbReference type="AlphaFoldDB" id="A0A8T9MWE5"/>
<dbReference type="RefSeq" id="WP_051255583.1">
    <property type="nucleotide sequence ID" value="NZ_CP091521.1"/>
</dbReference>
<keyword evidence="2" id="KW-1185">Reference proteome</keyword>
<dbReference type="Proteomes" id="UP000831534">
    <property type="component" value="Chromosome"/>
</dbReference>